<dbReference type="Proteomes" id="UP000001399">
    <property type="component" value="Chromosome"/>
</dbReference>
<organism evidence="1 2">
    <name type="scientific">Rhodomicrobium vannielii (strain ATCC 17100 / DSM 162 / LMG 4299 / NCIMB 10020 / ATH 3.1.1)</name>
    <dbReference type="NCBI Taxonomy" id="648757"/>
    <lineage>
        <taxon>Bacteria</taxon>
        <taxon>Pseudomonadati</taxon>
        <taxon>Pseudomonadota</taxon>
        <taxon>Alphaproteobacteria</taxon>
        <taxon>Hyphomicrobiales</taxon>
        <taxon>Hyphomicrobiaceae</taxon>
        <taxon>Rhodomicrobium</taxon>
    </lineage>
</organism>
<evidence type="ECO:0000313" key="1">
    <source>
        <dbReference type="EMBL" id="ADP71682.1"/>
    </source>
</evidence>
<protein>
    <submittedName>
        <fullName evidence="1">Uncharacterized protein</fullName>
    </submittedName>
</protein>
<sequence>MIFAAIIPPTVLGKILEECLRLLLAVACKKYEDLPGDQLDALPMHLADDPSRHALIVARAPKEGMLRELADPRIFKLAVVDSPRHAVEFVRTPGMKFTDCVRHVSGCLAASHDWITRHAPVILDRHACAVPLADFIWNIARIYRLTLTEKDLAFIVEKLASELEPRSELTLGALREWRSQPLQPLNDIEAYLVEASLGPYEAVTDKPVDRLVWPGALFFPEGNIDGYSNKFDLTGRSRILIYGPSHRLPVGHWKAVPVFSVDGNESGNTLVVDVYNGEIQGCANWPLPSRGKFTCEIGFHNLDPGKEVEVRFAIGQGAIEGELEIEHVIIERVAGIT</sequence>
<dbReference type="OrthoDB" id="7207000at2"/>
<dbReference type="AlphaFoldDB" id="E3I5G1"/>
<name>E3I5G1_RHOVT</name>
<evidence type="ECO:0000313" key="2">
    <source>
        <dbReference type="Proteomes" id="UP000001399"/>
    </source>
</evidence>
<accession>E3I5G1</accession>
<dbReference type="eggNOG" id="ENOG5033FS9">
    <property type="taxonomic scope" value="Bacteria"/>
</dbReference>
<gene>
    <name evidence="1" type="ordered locus">Rvan_2466</name>
</gene>
<dbReference type="STRING" id="648757.Rvan_2466"/>
<dbReference type="EMBL" id="CP002292">
    <property type="protein sequence ID" value="ADP71682.1"/>
    <property type="molecule type" value="Genomic_DNA"/>
</dbReference>
<dbReference type="RefSeq" id="WP_013420062.1">
    <property type="nucleotide sequence ID" value="NC_014664.1"/>
</dbReference>
<keyword evidence="2" id="KW-1185">Reference proteome</keyword>
<reference evidence="2" key="1">
    <citation type="journal article" date="2011" name="J. Bacteriol.">
        <title>Genome sequences of eight morphologically diverse alphaproteobacteria.</title>
        <authorList>
            <consortium name="US DOE Joint Genome Institute"/>
            <person name="Brown P.J."/>
            <person name="Kysela D.T."/>
            <person name="Buechlein A."/>
            <person name="Hemmerich C."/>
            <person name="Brun Y.V."/>
        </authorList>
    </citation>
    <scope>NUCLEOTIDE SEQUENCE [LARGE SCALE GENOMIC DNA]</scope>
    <source>
        <strain evidence="2">ATCC 17100 / ATH 3.1.1 / DSM 162 / LMG 4299</strain>
    </source>
</reference>
<dbReference type="HOGENOM" id="CLU_794264_0_0_5"/>
<dbReference type="KEGG" id="rva:Rvan_2466"/>
<proteinExistence type="predicted"/>